<gene>
    <name evidence="3" type="ORF">FBUS_00629</name>
</gene>
<dbReference type="EMBL" id="LUCM01001418">
    <property type="protein sequence ID" value="KAA0198935.1"/>
    <property type="molecule type" value="Genomic_DNA"/>
</dbReference>
<keyword evidence="2" id="KW-0472">Membrane</keyword>
<feature type="transmembrane region" description="Helical" evidence="2">
    <location>
        <begin position="42"/>
        <end position="61"/>
    </location>
</feature>
<reference evidence="3" key="1">
    <citation type="submission" date="2019-05" db="EMBL/GenBank/DDBJ databases">
        <title>Annotation for the trematode Fasciolopsis buski.</title>
        <authorList>
            <person name="Choi Y.-J."/>
        </authorList>
    </citation>
    <scope>NUCLEOTIDE SEQUENCE</scope>
    <source>
        <strain evidence="3">HT</strain>
        <tissue evidence="3">Whole worm</tissue>
    </source>
</reference>
<name>A0A8E0VNF1_9TREM</name>
<dbReference type="Proteomes" id="UP000728185">
    <property type="component" value="Unassembled WGS sequence"/>
</dbReference>
<evidence type="ECO:0000256" key="2">
    <source>
        <dbReference type="SAM" id="Phobius"/>
    </source>
</evidence>
<dbReference type="PANTHER" id="PTHR12174">
    <property type="entry name" value="SIGNAL PEPTIDE PEPTIDASE"/>
    <property type="match status" value="1"/>
</dbReference>
<dbReference type="AlphaFoldDB" id="A0A8E0VNF1"/>
<feature type="compositionally biased region" description="Polar residues" evidence="1">
    <location>
        <begin position="270"/>
        <end position="279"/>
    </location>
</feature>
<feature type="transmembrane region" description="Helical" evidence="2">
    <location>
        <begin position="188"/>
        <end position="207"/>
    </location>
</feature>
<accession>A0A8E0VNF1</accession>
<evidence type="ECO:0000313" key="3">
    <source>
        <dbReference type="EMBL" id="KAA0198935.1"/>
    </source>
</evidence>
<dbReference type="GO" id="GO:0098554">
    <property type="term" value="C:cytoplasmic side of endoplasmic reticulum membrane"/>
    <property type="evidence" value="ECO:0007669"/>
    <property type="project" value="TreeGrafter"/>
</dbReference>
<keyword evidence="4" id="KW-1185">Reference proteome</keyword>
<feature type="transmembrane region" description="Helical" evidence="2">
    <location>
        <begin position="12"/>
        <end position="30"/>
    </location>
</feature>
<keyword evidence="2" id="KW-0812">Transmembrane</keyword>
<dbReference type="GO" id="GO:0030660">
    <property type="term" value="C:Golgi-associated vesicle membrane"/>
    <property type="evidence" value="ECO:0007669"/>
    <property type="project" value="TreeGrafter"/>
</dbReference>
<comment type="caution">
    <text evidence="3">The sequence shown here is derived from an EMBL/GenBank/DDBJ whole genome shotgun (WGS) entry which is preliminary data.</text>
</comment>
<dbReference type="GO" id="GO:0098553">
    <property type="term" value="C:lumenal side of endoplasmic reticulum membrane"/>
    <property type="evidence" value="ECO:0007669"/>
    <property type="project" value="TreeGrafter"/>
</dbReference>
<evidence type="ECO:0000313" key="4">
    <source>
        <dbReference type="Proteomes" id="UP000728185"/>
    </source>
</evidence>
<sequence>MIAVDVPLNSIGWPMQSVAGIFLIMYLLSVSIPLPSLKIITILYFAFVFYDIFFVFITRAFSSPRTPDPQSVTEVTLSRSARSADPHSFMEAVALGTAGQSGESIPATFRWRLREFVGLYGCSYRDDSMLLGFGDAVIPGFLSAFLIFYDALWKVRFLRHFVASFIGYIVGIGLAFLVSMLSQSAQPALIYLCPCSLGFGVLTAGILGGKVELTRLWNGQFPVTPQPPAYTATPDEQSCEKNVDSAYPFQDANATERLAGTTGDVFNGSGEPNNYTPSV</sequence>
<feature type="transmembrane region" description="Helical" evidence="2">
    <location>
        <begin position="129"/>
        <end position="149"/>
    </location>
</feature>
<dbReference type="GO" id="GO:0042500">
    <property type="term" value="F:aspartic endopeptidase activity, intramembrane cleaving"/>
    <property type="evidence" value="ECO:0007669"/>
    <property type="project" value="InterPro"/>
</dbReference>
<protein>
    <submittedName>
        <fullName evidence="3">Signal peptide peptidase 2B</fullName>
    </submittedName>
</protein>
<evidence type="ECO:0000256" key="1">
    <source>
        <dbReference type="SAM" id="MobiDB-lite"/>
    </source>
</evidence>
<keyword evidence="2" id="KW-1133">Transmembrane helix</keyword>
<dbReference type="GO" id="GO:0033619">
    <property type="term" value="P:membrane protein proteolysis"/>
    <property type="evidence" value="ECO:0007669"/>
    <property type="project" value="TreeGrafter"/>
</dbReference>
<feature type="transmembrane region" description="Helical" evidence="2">
    <location>
        <begin position="161"/>
        <end position="182"/>
    </location>
</feature>
<dbReference type="GO" id="GO:0005765">
    <property type="term" value="C:lysosomal membrane"/>
    <property type="evidence" value="ECO:0007669"/>
    <property type="project" value="TreeGrafter"/>
</dbReference>
<proteinExistence type="predicted"/>
<dbReference type="Pfam" id="PF04258">
    <property type="entry name" value="Peptidase_A22B"/>
    <property type="match status" value="1"/>
</dbReference>
<dbReference type="InterPro" id="IPR007369">
    <property type="entry name" value="Peptidase_A22B_SPP"/>
</dbReference>
<dbReference type="OrthoDB" id="29661at2759"/>
<feature type="region of interest" description="Disordered" evidence="1">
    <location>
        <begin position="260"/>
        <end position="279"/>
    </location>
</feature>
<organism evidence="3 4">
    <name type="scientific">Fasciolopsis buskii</name>
    <dbReference type="NCBI Taxonomy" id="27845"/>
    <lineage>
        <taxon>Eukaryota</taxon>
        <taxon>Metazoa</taxon>
        <taxon>Spiralia</taxon>
        <taxon>Lophotrochozoa</taxon>
        <taxon>Platyhelminthes</taxon>
        <taxon>Trematoda</taxon>
        <taxon>Digenea</taxon>
        <taxon>Plagiorchiida</taxon>
        <taxon>Echinostomata</taxon>
        <taxon>Echinostomatoidea</taxon>
        <taxon>Fasciolidae</taxon>
        <taxon>Fasciolopsis</taxon>
    </lineage>
</organism>
<dbReference type="PANTHER" id="PTHR12174:SF103">
    <property type="entry name" value="INTRAMEMBRANE PROTEASE (IMPAS) FAMILY"/>
    <property type="match status" value="1"/>
</dbReference>